<feature type="non-terminal residue" evidence="1">
    <location>
        <position position="1"/>
    </location>
</feature>
<sequence length="85" mass="9755">KYGIGISTCSEILVKSDYWLSINPNSNKATHKRSKVSVFIKIESAVALWVKYVIDNKQTLTKYLIQNKTREFVALLNEDKFNTSN</sequence>
<name>A0ACA9SQ25_9GLOM</name>
<feature type="non-terminal residue" evidence="1">
    <location>
        <position position="85"/>
    </location>
</feature>
<reference evidence="1" key="1">
    <citation type="submission" date="2021-06" db="EMBL/GenBank/DDBJ databases">
        <authorList>
            <person name="Kallberg Y."/>
            <person name="Tangrot J."/>
            <person name="Rosling A."/>
        </authorList>
    </citation>
    <scope>NUCLEOTIDE SEQUENCE</scope>
    <source>
        <strain evidence="1">MA461A</strain>
    </source>
</reference>
<protein>
    <submittedName>
        <fullName evidence="1">13494_t:CDS:1</fullName>
    </submittedName>
</protein>
<accession>A0ACA9SQ25</accession>
<dbReference type="EMBL" id="CAJVQC010137860">
    <property type="protein sequence ID" value="CAG8843317.1"/>
    <property type="molecule type" value="Genomic_DNA"/>
</dbReference>
<evidence type="ECO:0000313" key="2">
    <source>
        <dbReference type="Proteomes" id="UP000789920"/>
    </source>
</evidence>
<proteinExistence type="predicted"/>
<gene>
    <name evidence="1" type="ORF">RPERSI_LOCUS32706</name>
</gene>
<keyword evidence="2" id="KW-1185">Reference proteome</keyword>
<dbReference type="Proteomes" id="UP000789920">
    <property type="component" value="Unassembled WGS sequence"/>
</dbReference>
<evidence type="ECO:0000313" key="1">
    <source>
        <dbReference type="EMBL" id="CAG8843317.1"/>
    </source>
</evidence>
<organism evidence="1 2">
    <name type="scientific">Racocetra persica</name>
    <dbReference type="NCBI Taxonomy" id="160502"/>
    <lineage>
        <taxon>Eukaryota</taxon>
        <taxon>Fungi</taxon>
        <taxon>Fungi incertae sedis</taxon>
        <taxon>Mucoromycota</taxon>
        <taxon>Glomeromycotina</taxon>
        <taxon>Glomeromycetes</taxon>
        <taxon>Diversisporales</taxon>
        <taxon>Gigasporaceae</taxon>
        <taxon>Racocetra</taxon>
    </lineage>
</organism>
<comment type="caution">
    <text evidence="1">The sequence shown here is derived from an EMBL/GenBank/DDBJ whole genome shotgun (WGS) entry which is preliminary data.</text>
</comment>